<dbReference type="EMBL" id="SRLO01015339">
    <property type="protein sequence ID" value="TNN24452.1"/>
    <property type="molecule type" value="Genomic_DNA"/>
</dbReference>
<sequence>MIKILFKVSFPGLCLQQPALSTQWNRLCRQHHGDEPVAIFKEQNHLLLLQRGAAGRSAMKGDKRTERKHPGANKRRSSSKIKPTTDEKLPSRKKASALLF</sequence>
<organism evidence="2 3">
    <name type="scientific">Liparis tanakae</name>
    <name type="common">Tanaka's snailfish</name>
    <dbReference type="NCBI Taxonomy" id="230148"/>
    <lineage>
        <taxon>Eukaryota</taxon>
        <taxon>Metazoa</taxon>
        <taxon>Chordata</taxon>
        <taxon>Craniata</taxon>
        <taxon>Vertebrata</taxon>
        <taxon>Euteleostomi</taxon>
        <taxon>Actinopterygii</taxon>
        <taxon>Neopterygii</taxon>
        <taxon>Teleostei</taxon>
        <taxon>Neoteleostei</taxon>
        <taxon>Acanthomorphata</taxon>
        <taxon>Eupercaria</taxon>
        <taxon>Perciformes</taxon>
        <taxon>Cottioidei</taxon>
        <taxon>Cottales</taxon>
        <taxon>Liparidae</taxon>
        <taxon>Liparis</taxon>
    </lineage>
</organism>
<name>A0A4Z2E820_9TELE</name>
<evidence type="ECO:0000313" key="3">
    <source>
        <dbReference type="Proteomes" id="UP000314294"/>
    </source>
</evidence>
<feature type="compositionally biased region" description="Basic and acidic residues" evidence="1">
    <location>
        <begin position="59"/>
        <end position="69"/>
    </location>
</feature>
<evidence type="ECO:0000256" key="1">
    <source>
        <dbReference type="SAM" id="MobiDB-lite"/>
    </source>
</evidence>
<evidence type="ECO:0000313" key="2">
    <source>
        <dbReference type="EMBL" id="TNN24452.1"/>
    </source>
</evidence>
<keyword evidence="3" id="KW-1185">Reference proteome</keyword>
<reference evidence="2 3" key="1">
    <citation type="submission" date="2019-03" db="EMBL/GenBank/DDBJ databases">
        <title>First draft genome of Liparis tanakae, snailfish: a comprehensive survey of snailfish specific genes.</title>
        <authorList>
            <person name="Kim W."/>
            <person name="Song I."/>
            <person name="Jeong J.-H."/>
            <person name="Kim D."/>
            <person name="Kim S."/>
            <person name="Ryu S."/>
            <person name="Song J.Y."/>
            <person name="Lee S.K."/>
        </authorList>
    </citation>
    <scope>NUCLEOTIDE SEQUENCE [LARGE SCALE GENOMIC DNA]</scope>
    <source>
        <tissue evidence="2">Muscle</tissue>
    </source>
</reference>
<protein>
    <submittedName>
        <fullName evidence="2">Uncharacterized protein</fullName>
    </submittedName>
</protein>
<feature type="compositionally biased region" description="Basic residues" evidence="1">
    <location>
        <begin position="91"/>
        <end position="100"/>
    </location>
</feature>
<feature type="compositionally biased region" description="Basic residues" evidence="1">
    <location>
        <begin position="70"/>
        <end position="79"/>
    </location>
</feature>
<proteinExistence type="predicted"/>
<feature type="region of interest" description="Disordered" evidence="1">
    <location>
        <begin position="52"/>
        <end position="100"/>
    </location>
</feature>
<gene>
    <name evidence="2" type="ORF">EYF80_065423</name>
</gene>
<dbReference type="Proteomes" id="UP000314294">
    <property type="component" value="Unassembled WGS sequence"/>
</dbReference>
<dbReference type="AlphaFoldDB" id="A0A4Z2E820"/>
<comment type="caution">
    <text evidence="2">The sequence shown here is derived from an EMBL/GenBank/DDBJ whole genome shotgun (WGS) entry which is preliminary data.</text>
</comment>
<accession>A0A4Z2E820</accession>